<dbReference type="AlphaFoldDB" id="C6Y2C5"/>
<evidence type="ECO:0000313" key="2">
    <source>
        <dbReference type="EMBL" id="ACU03118.1"/>
    </source>
</evidence>
<evidence type="ECO:0000256" key="1">
    <source>
        <dbReference type="SAM" id="SignalP"/>
    </source>
</evidence>
<keyword evidence="3" id="KW-1185">Reference proteome</keyword>
<dbReference type="KEGG" id="phe:Phep_0896"/>
<keyword evidence="1" id="KW-0732">Signal</keyword>
<dbReference type="EMBL" id="CP001681">
    <property type="protein sequence ID" value="ACU03118.1"/>
    <property type="molecule type" value="Genomic_DNA"/>
</dbReference>
<organism evidence="2 3">
    <name type="scientific">Pedobacter heparinus (strain ATCC 13125 / DSM 2366 / CIP 104194 / JCM 7457 / NBRC 12017 / NCIMB 9290 / NRRL B-14731 / HIM 762-3)</name>
    <dbReference type="NCBI Taxonomy" id="485917"/>
    <lineage>
        <taxon>Bacteria</taxon>
        <taxon>Pseudomonadati</taxon>
        <taxon>Bacteroidota</taxon>
        <taxon>Sphingobacteriia</taxon>
        <taxon>Sphingobacteriales</taxon>
        <taxon>Sphingobacteriaceae</taxon>
        <taxon>Pedobacter</taxon>
    </lineage>
</organism>
<protein>
    <recommendedName>
        <fullName evidence="4">Lipocalin-like domain-containing protein</fullName>
    </recommendedName>
</protein>
<gene>
    <name evidence="2" type="ordered locus">Phep_0896</name>
</gene>
<feature type="chain" id="PRO_5002973582" description="Lipocalin-like domain-containing protein" evidence="1">
    <location>
        <begin position="19"/>
        <end position="140"/>
    </location>
</feature>
<name>C6Y2C5_PEDHD</name>
<evidence type="ECO:0008006" key="4">
    <source>
        <dbReference type="Google" id="ProtNLM"/>
    </source>
</evidence>
<dbReference type="Proteomes" id="UP000000852">
    <property type="component" value="Chromosome"/>
</dbReference>
<accession>C6Y2C5</accession>
<feature type="signal peptide" evidence="1">
    <location>
        <begin position="1"/>
        <end position="18"/>
    </location>
</feature>
<reference evidence="2 3" key="1">
    <citation type="journal article" date="2009" name="Stand. Genomic Sci.">
        <title>Complete genome sequence of Pedobacter heparinus type strain (HIM 762-3).</title>
        <authorList>
            <person name="Han C."/>
            <person name="Spring S."/>
            <person name="Lapidus A."/>
            <person name="Del Rio T.G."/>
            <person name="Tice H."/>
            <person name="Copeland A."/>
            <person name="Cheng J.F."/>
            <person name="Lucas S."/>
            <person name="Chen F."/>
            <person name="Nolan M."/>
            <person name="Bruce D."/>
            <person name="Goodwin L."/>
            <person name="Pitluck S."/>
            <person name="Ivanova N."/>
            <person name="Mavromatis K."/>
            <person name="Mikhailova N."/>
            <person name="Pati A."/>
            <person name="Chen A."/>
            <person name="Palaniappan K."/>
            <person name="Land M."/>
            <person name="Hauser L."/>
            <person name="Chang Y.J."/>
            <person name="Jeffries C.C."/>
            <person name="Saunders E."/>
            <person name="Chertkov O."/>
            <person name="Brettin T."/>
            <person name="Goker M."/>
            <person name="Rohde M."/>
            <person name="Bristow J."/>
            <person name="Eisen J.A."/>
            <person name="Markowitz V."/>
            <person name="Hugenholtz P."/>
            <person name="Kyrpides N.C."/>
            <person name="Klenk H.P."/>
            <person name="Detter J.C."/>
        </authorList>
    </citation>
    <scope>NUCLEOTIDE SEQUENCE [LARGE SCALE GENOMIC DNA]</scope>
    <source>
        <strain evidence="3">ATCC 13125 / DSM 2366 / CIP 104194 / JCM 7457 / NBRC 12017 / NCIMB 9290 / NRRL B-14731 / HIM 762-3</strain>
    </source>
</reference>
<evidence type="ECO:0000313" key="3">
    <source>
        <dbReference type="Proteomes" id="UP000000852"/>
    </source>
</evidence>
<proteinExistence type="predicted"/>
<dbReference type="HOGENOM" id="CLU_1833287_0_0_10"/>
<sequence>MKYLITFALLTLCLSSKAQKDASFLIGSWKVIDAYVPESTNARQKQALNIVRANLLKTLFKFDNDGNGKFKFPMTNVPIDKTIIPSEDISWTYSAAKQYVEITERSKPKELIAQLHVKVENGNTYFIIGETSVKLKVVKY</sequence>
<dbReference type="RefSeq" id="WP_012781062.1">
    <property type="nucleotide sequence ID" value="NC_013061.1"/>
</dbReference>